<dbReference type="InterPro" id="IPR002880">
    <property type="entry name" value="Pyrv_Fd/Flavodoxin_OxRdtase_N"/>
</dbReference>
<dbReference type="InterPro" id="IPR029061">
    <property type="entry name" value="THDP-binding"/>
</dbReference>
<dbReference type="Proteomes" id="UP001162891">
    <property type="component" value="Chromosome"/>
</dbReference>
<organism evidence="4 5">
    <name type="scientific">Anaeromyxobacter oryzae</name>
    <dbReference type="NCBI Taxonomy" id="2918170"/>
    <lineage>
        <taxon>Bacteria</taxon>
        <taxon>Pseudomonadati</taxon>
        <taxon>Myxococcota</taxon>
        <taxon>Myxococcia</taxon>
        <taxon>Myxococcales</taxon>
        <taxon>Cystobacterineae</taxon>
        <taxon>Anaeromyxobacteraceae</taxon>
        <taxon>Anaeromyxobacter</taxon>
    </lineage>
</organism>
<dbReference type="PANTHER" id="PTHR32154">
    <property type="entry name" value="PYRUVATE-FLAVODOXIN OXIDOREDUCTASE-RELATED"/>
    <property type="match status" value="1"/>
</dbReference>
<dbReference type="InterPro" id="IPR033412">
    <property type="entry name" value="PFOR_II"/>
</dbReference>
<dbReference type="Gene3D" id="3.40.50.920">
    <property type="match status" value="1"/>
</dbReference>
<dbReference type="InterPro" id="IPR009014">
    <property type="entry name" value="Transketo_C/PFOR_II"/>
</dbReference>
<dbReference type="PANTHER" id="PTHR32154:SF0">
    <property type="entry name" value="PYRUVATE-FLAVODOXIN OXIDOREDUCTASE-RELATED"/>
    <property type="match status" value="1"/>
</dbReference>
<dbReference type="InterPro" id="IPR050722">
    <property type="entry name" value="Pyruvate:ferred/Flavod_OxRd"/>
</dbReference>
<feature type="domain" description="Pyruvate:ferredoxin oxidoreductase core" evidence="3">
    <location>
        <begin position="259"/>
        <end position="361"/>
    </location>
</feature>
<evidence type="ECO:0000256" key="1">
    <source>
        <dbReference type="ARBA" id="ARBA00023002"/>
    </source>
</evidence>
<protein>
    <submittedName>
        <fullName evidence="4">2-ketoisovalerate ferredoxin oxidoreductase subunit alpha</fullName>
    </submittedName>
</protein>
<name>A0ABM7WY23_9BACT</name>
<evidence type="ECO:0000259" key="3">
    <source>
        <dbReference type="Pfam" id="PF17147"/>
    </source>
</evidence>
<gene>
    <name evidence="4" type="primary">porA</name>
    <name evidence="4" type="ORF">AMOR_34170</name>
</gene>
<reference evidence="5" key="1">
    <citation type="journal article" date="2022" name="Int. J. Syst. Evol. Microbiol.">
        <title>Anaeromyxobacter oryzae sp. nov., Anaeromyxobacter diazotrophicus sp. nov. and Anaeromyxobacter paludicola sp. nov., isolated from paddy soils.</title>
        <authorList>
            <person name="Itoh H."/>
            <person name="Xu Z."/>
            <person name="Mise K."/>
            <person name="Masuda Y."/>
            <person name="Ushijima N."/>
            <person name="Hayakawa C."/>
            <person name="Shiratori Y."/>
            <person name="Senoo K."/>
        </authorList>
    </citation>
    <scope>NUCLEOTIDE SEQUENCE [LARGE SCALE GENOMIC DNA]</scope>
    <source>
        <strain evidence="5">Red232</strain>
    </source>
</reference>
<dbReference type="SUPFAM" id="SSF52922">
    <property type="entry name" value="TK C-terminal domain-like"/>
    <property type="match status" value="1"/>
</dbReference>
<feature type="domain" description="Pyruvate flavodoxin/ferredoxin oxidoreductase pyrimidine binding" evidence="2">
    <location>
        <begin position="16"/>
        <end position="229"/>
    </location>
</feature>
<accession>A0ABM7WY23</accession>
<evidence type="ECO:0000259" key="2">
    <source>
        <dbReference type="Pfam" id="PF01855"/>
    </source>
</evidence>
<dbReference type="Pfam" id="PF01855">
    <property type="entry name" value="POR_N"/>
    <property type="match status" value="1"/>
</dbReference>
<evidence type="ECO:0000313" key="4">
    <source>
        <dbReference type="EMBL" id="BDG04421.1"/>
    </source>
</evidence>
<dbReference type="EMBL" id="AP025591">
    <property type="protein sequence ID" value="BDG04421.1"/>
    <property type="molecule type" value="Genomic_DNA"/>
</dbReference>
<dbReference type="Pfam" id="PF17147">
    <property type="entry name" value="PFOR_II"/>
    <property type="match status" value="1"/>
</dbReference>
<proteinExistence type="predicted"/>
<dbReference type="SUPFAM" id="SSF52518">
    <property type="entry name" value="Thiamin diphosphate-binding fold (THDP-binding)"/>
    <property type="match status" value="1"/>
</dbReference>
<keyword evidence="5" id="KW-1185">Reference proteome</keyword>
<evidence type="ECO:0000313" key="5">
    <source>
        <dbReference type="Proteomes" id="UP001162891"/>
    </source>
</evidence>
<dbReference type="CDD" id="cd07034">
    <property type="entry name" value="TPP_PYR_PFOR_IOR-alpha_like"/>
    <property type="match status" value="1"/>
</dbReference>
<dbReference type="Gene3D" id="3.40.50.970">
    <property type="match status" value="1"/>
</dbReference>
<sequence>MAEARLATGNEAVAWAVARAGAEVVAAYPITPQTTIIEHIASLVQKGICKAEYVPVESEHSALAACIGAAHAGARAFTATSGQGLALMHELVHWSAGARLPIVLVDVNRAMAPPWSIWSDQNDSLSQRDTGWIQLYCEHAQELFDAVVQAFALAPKVSIPVMVVADAFFLSHTAEPVSIPDASELAGLIPPWTAPWQIDPGRPKAVGGLAQPAEYERMRRQLADDHHAALREIEALAAEWQRRFGRGCGVLETYRCAGADEIVLATGTVAGTARAAVDSARAQGRRTGLVKLRAFRPFPAAALREAVAGARRVVVLDRNCSYGASGIFCQELRAALHGVPGAPAVHGYIAGMGGRDITPARIEEAIARAEQDPIAAEGTWLMD</sequence>
<keyword evidence="1" id="KW-0560">Oxidoreductase</keyword>
<dbReference type="RefSeq" id="WP_248352788.1">
    <property type="nucleotide sequence ID" value="NZ_AP025591.1"/>
</dbReference>